<reference evidence="3" key="1">
    <citation type="submission" date="2014-04" db="EMBL/GenBank/DDBJ databases">
        <title>Evolutionary Origins and Diversification of the Mycorrhizal Mutualists.</title>
        <authorList>
            <consortium name="DOE Joint Genome Institute"/>
            <consortium name="Mycorrhizal Genomics Consortium"/>
            <person name="Kohler A."/>
            <person name="Kuo A."/>
            <person name="Nagy L.G."/>
            <person name="Floudas D."/>
            <person name="Copeland A."/>
            <person name="Barry K.W."/>
            <person name="Cichocki N."/>
            <person name="Veneault-Fourrey C."/>
            <person name="LaButti K."/>
            <person name="Lindquist E.A."/>
            <person name="Lipzen A."/>
            <person name="Lundell T."/>
            <person name="Morin E."/>
            <person name="Murat C."/>
            <person name="Riley R."/>
            <person name="Ohm R."/>
            <person name="Sun H."/>
            <person name="Tunlid A."/>
            <person name="Henrissat B."/>
            <person name="Grigoriev I.V."/>
            <person name="Hibbett D.S."/>
            <person name="Martin F."/>
        </authorList>
    </citation>
    <scope>NUCLEOTIDE SEQUENCE [LARGE SCALE GENOMIC DNA]</scope>
    <source>
        <strain evidence="3">FD-334 SS-4</strain>
    </source>
</reference>
<feature type="region of interest" description="Disordered" evidence="1">
    <location>
        <begin position="66"/>
        <end position="114"/>
    </location>
</feature>
<protein>
    <submittedName>
        <fullName evidence="2">Uncharacterized protein</fullName>
    </submittedName>
</protein>
<sequence>MSHSSSSARAALLHRWTERQTQRQSYNGDCPGRCLPLYVCLPFLPLPVLTVFILSDPHTRLPSLVPSVSMSNPAPSPSAISTAKPRCPSSVRTSKQHGRALRSRGTLTTRSRLR</sequence>
<evidence type="ECO:0000256" key="1">
    <source>
        <dbReference type="SAM" id="MobiDB-lite"/>
    </source>
</evidence>
<evidence type="ECO:0000313" key="3">
    <source>
        <dbReference type="Proteomes" id="UP000054270"/>
    </source>
</evidence>
<name>A0A0D2LSU8_HYPSF</name>
<evidence type="ECO:0000313" key="2">
    <source>
        <dbReference type="EMBL" id="KJA13923.1"/>
    </source>
</evidence>
<feature type="compositionally biased region" description="Polar residues" evidence="1">
    <location>
        <begin position="66"/>
        <end position="81"/>
    </location>
</feature>
<accession>A0A0D2LSU8</accession>
<keyword evidence="3" id="KW-1185">Reference proteome</keyword>
<proteinExistence type="predicted"/>
<organism evidence="2 3">
    <name type="scientific">Hypholoma sublateritium (strain FD-334 SS-4)</name>
    <dbReference type="NCBI Taxonomy" id="945553"/>
    <lineage>
        <taxon>Eukaryota</taxon>
        <taxon>Fungi</taxon>
        <taxon>Dikarya</taxon>
        <taxon>Basidiomycota</taxon>
        <taxon>Agaricomycotina</taxon>
        <taxon>Agaricomycetes</taxon>
        <taxon>Agaricomycetidae</taxon>
        <taxon>Agaricales</taxon>
        <taxon>Agaricineae</taxon>
        <taxon>Strophariaceae</taxon>
        <taxon>Hypholoma</taxon>
    </lineage>
</organism>
<gene>
    <name evidence="2" type="ORF">HYPSUDRAFT_470172</name>
</gene>
<dbReference type="Proteomes" id="UP000054270">
    <property type="component" value="Unassembled WGS sequence"/>
</dbReference>
<dbReference type="EMBL" id="KN817705">
    <property type="protein sequence ID" value="KJA13923.1"/>
    <property type="molecule type" value="Genomic_DNA"/>
</dbReference>
<dbReference type="AlphaFoldDB" id="A0A0D2LSU8"/>
<feature type="compositionally biased region" description="Low complexity" evidence="1">
    <location>
        <begin position="103"/>
        <end position="114"/>
    </location>
</feature>